<name>A0ABY1PQ10_9BACT</name>
<dbReference type="InterPro" id="IPR027277">
    <property type="entry name" value="NadC/ModD"/>
</dbReference>
<accession>A0ABY1PQ10</accession>
<evidence type="ECO:0000256" key="7">
    <source>
        <dbReference type="ARBA" id="ARBA00022679"/>
    </source>
</evidence>
<dbReference type="InterPro" id="IPR037128">
    <property type="entry name" value="Quinolinate_PRibosylTase_N_sf"/>
</dbReference>
<sequence>MNRSPVNSLTGNSEASRLDYARVGMDQSLENDLRQLVRLAIAEDLDVSMDWTTVAMIDAERRGACQIVSRDHGIAAGIALAPWIIDEFDADLEVEVLISEGESFSPGTPLVRLSGSARDLLTSERVTLNLLSRLCGVATLTNQYVKQMQGTSARLYDTRKTTPGWRRLEKYAVSCGGGHNHRTGLYDGFLIKDNHLALGRSKETNAAGDGEEAATASTDGLKSGELKADKSKAGKLTAGEAARRAVAMRGGTLNQLVAPTMVEIEVDSLDQFDQVIHTGIDIILLDNFSLDDLRTAVARRDAAEVTVELEASGNVNIDTIANVAATGVDRISSGALTHQATWLDLGMDWTA</sequence>
<gene>
    <name evidence="12" type="ORF">SAMN06265222_101694</name>
</gene>
<comment type="function">
    <text evidence="1">Involved in the catabolism of quinolinic acid (QA).</text>
</comment>
<dbReference type="EMBL" id="FXUG01000001">
    <property type="protein sequence ID" value="SMP42030.1"/>
    <property type="molecule type" value="Genomic_DNA"/>
</dbReference>
<dbReference type="InterPro" id="IPR013785">
    <property type="entry name" value="Aldolase_TIM"/>
</dbReference>
<dbReference type="Gene3D" id="3.90.1170.20">
    <property type="entry name" value="Quinolinate phosphoribosyl transferase, N-terminal domain"/>
    <property type="match status" value="1"/>
</dbReference>
<evidence type="ECO:0000259" key="10">
    <source>
        <dbReference type="Pfam" id="PF01729"/>
    </source>
</evidence>
<evidence type="ECO:0000256" key="3">
    <source>
        <dbReference type="ARBA" id="ARBA00009400"/>
    </source>
</evidence>
<evidence type="ECO:0000259" key="11">
    <source>
        <dbReference type="Pfam" id="PF02749"/>
    </source>
</evidence>
<reference evidence="12 13" key="1">
    <citation type="submission" date="2017-05" db="EMBL/GenBank/DDBJ databases">
        <authorList>
            <person name="Varghese N."/>
            <person name="Submissions S."/>
        </authorList>
    </citation>
    <scope>NUCLEOTIDE SEQUENCE [LARGE SCALE GENOMIC DNA]</scope>
    <source>
        <strain evidence="12 13">DSM 25457</strain>
    </source>
</reference>
<evidence type="ECO:0000256" key="5">
    <source>
        <dbReference type="ARBA" id="ARBA00022642"/>
    </source>
</evidence>
<evidence type="ECO:0000256" key="4">
    <source>
        <dbReference type="ARBA" id="ARBA00011944"/>
    </source>
</evidence>
<dbReference type="InterPro" id="IPR022412">
    <property type="entry name" value="Quinolinate_PRibosylTrfase_N"/>
</dbReference>
<evidence type="ECO:0000256" key="1">
    <source>
        <dbReference type="ARBA" id="ARBA00003237"/>
    </source>
</evidence>
<dbReference type="PANTHER" id="PTHR32179:SF3">
    <property type="entry name" value="NICOTINATE-NUCLEOTIDE PYROPHOSPHORYLASE [CARBOXYLATING]"/>
    <property type="match status" value="1"/>
</dbReference>
<keyword evidence="5" id="KW-0662">Pyridine nucleotide biosynthesis</keyword>
<dbReference type="Proteomes" id="UP001158067">
    <property type="component" value="Unassembled WGS sequence"/>
</dbReference>
<proteinExistence type="inferred from homology"/>
<dbReference type="InterPro" id="IPR002638">
    <property type="entry name" value="Quinolinate_PRibosylTrfase_C"/>
</dbReference>
<keyword evidence="7" id="KW-0808">Transferase</keyword>
<evidence type="ECO:0000313" key="13">
    <source>
        <dbReference type="Proteomes" id="UP001158067"/>
    </source>
</evidence>
<dbReference type="Gene3D" id="3.20.20.70">
    <property type="entry name" value="Aldolase class I"/>
    <property type="match status" value="1"/>
</dbReference>
<feature type="domain" description="Quinolinate phosphoribosyl transferase N-terminal" evidence="11">
    <location>
        <begin position="50"/>
        <end position="135"/>
    </location>
</feature>
<organism evidence="12 13">
    <name type="scientific">Neorhodopirellula lusitana</name>
    <dbReference type="NCBI Taxonomy" id="445327"/>
    <lineage>
        <taxon>Bacteria</taxon>
        <taxon>Pseudomonadati</taxon>
        <taxon>Planctomycetota</taxon>
        <taxon>Planctomycetia</taxon>
        <taxon>Pirellulales</taxon>
        <taxon>Pirellulaceae</taxon>
        <taxon>Neorhodopirellula</taxon>
    </lineage>
</organism>
<dbReference type="Pfam" id="PF01729">
    <property type="entry name" value="QRPTase_C"/>
    <property type="match status" value="2"/>
</dbReference>
<evidence type="ECO:0000256" key="9">
    <source>
        <dbReference type="SAM" id="MobiDB-lite"/>
    </source>
</evidence>
<evidence type="ECO:0000256" key="6">
    <source>
        <dbReference type="ARBA" id="ARBA00022676"/>
    </source>
</evidence>
<evidence type="ECO:0000256" key="8">
    <source>
        <dbReference type="ARBA" id="ARBA00033102"/>
    </source>
</evidence>
<dbReference type="PANTHER" id="PTHR32179">
    <property type="entry name" value="NICOTINATE-NUCLEOTIDE PYROPHOSPHORYLASE [CARBOXYLATING]"/>
    <property type="match status" value="1"/>
</dbReference>
<feature type="domain" description="Quinolinate phosphoribosyl transferase C-terminal" evidence="10">
    <location>
        <begin position="255"/>
        <end position="348"/>
    </location>
</feature>
<comment type="pathway">
    <text evidence="2">Cofactor biosynthesis; NAD(+) biosynthesis; nicotinate D-ribonucleotide from quinolinate: step 1/1.</text>
</comment>
<dbReference type="Pfam" id="PF02749">
    <property type="entry name" value="QRPTase_N"/>
    <property type="match status" value="1"/>
</dbReference>
<evidence type="ECO:0000313" key="12">
    <source>
        <dbReference type="EMBL" id="SMP42030.1"/>
    </source>
</evidence>
<feature type="region of interest" description="Disordered" evidence="9">
    <location>
        <begin position="203"/>
        <end position="226"/>
    </location>
</feature>
<dbReference type="InterPro" id="IPR004393">
    <property type="entry name" value="NadC"/>
</dbReference>
<dbReference type="SUPFAM" id="SSF54675">
    <property type="entry name" value="Nicotinate/Quinolinate PRTase N-terminal domain-like"/>
    <property type="match status" value="1"/>
</dbReference>
<feature type="domain" description="Quinolinate phosphoribosyl transferase C-terminal" evidence="10">
    <location>
        <begin position="137"/>
        <end position="200"/>
    </location>
</feature>
<comment type="caution">
    <text evidence="12">The sequence shown here is derived from an EMBL/GenBank/DDBJ whole genome shotgun (WGS) entry which is preliminary data.</text>
</comment>
<dbReference type="EC" id="2.4.2.19" evidence="4"/>
<dbReference type="CDD" id="cd01572">
    <property type="entry name" value="QPRTase"/>
    <property type="match status" value="1"/>
</dbReference>
<comment type="similarity">
    <text evidence="3">Belongs to the NadC/ModD family.</text>
</comment>
<keyword evidence="13" id="KW-1185">Reference proteome</keyword>
<dbReference type="InterPro" id="IPR036068">
    <property type="entry name" value="Nicotinate_pribotase-like_C"/>
</dbReference>
<evidence type="ECO:0000256" key="2">
    <source>
        <dbReference type="ARBA" id="ARBA00004893"/>
    </source>
</evidence>
<protein>
    <recommendedName>
        <fullName evidence="4">nicotinate-nucleotide diphosphorylase (carboxylating)</fullName>
        <ecNumber evidence="4">2.4.2.19</ecNumber>
    </recommendedName>
    <alternativeName>
        <fullName evidence="8">Quinolinate phosphoribosyltransferase [decarboxylating]</fullName>
    </alternativeName>
</protein>
<keyword evidence="6" id="KW-0328">Glycosyltransferase</keyword>
<dbReference type="SUPFAM" id="SSF51690">
    <property type="entry name" value="Nicotinate/Quinolinate PRTase C-terminal domain-like"/>
    <property type="match status" value="2"/>
</dbReference>